<dbReference type="InterPro" id="IPR051694">
    <property type="entry name" value="Immunoregulatory_rcpt-like"/>
</dbReference>
<feature type="region of interest" description="Disordered" evidence="5">
    <location>
        <begin position="17"/>
        <end position="60"/>
    </location>
</feature>
<dbReference type="PANTHER" id="PTHR15549">
    <property type="entry name" value="PAIRED IMMUNOGLOBULIN-LIKE TYPE 2 RECEPTOR"/>
    <property type="match status" value="1"/>
</dbReference>
<evidence type="ECO:0000256" key="6">
    <source>
        <dbReference type="SAM" id="Phobius"/>
    </source>
</evidence>
<evidence type="ECO:0008006" key="9">
    <source>
        <dbReference type="Google" id="ProtNLM"/>
    </source>
</evidence>
<sequence length="152" mass="15578">MLFAPMFQLNFQASDLPASTTASTTRPSSTPSSTSSGEQSTTSAADKNDSTSNSSGGLSSGARVGLGVGIGLGIAFLLAFSGFLYYYRRSRRVQLPLGSELPDTGISEAADGPKVVKSPAQVYEMGDYHAPAELPGDGHGGDQGGHGAARYV</sequence>
<dbReference type="EMBL" id="LFMI01000831">
    <property type="protein sequence ID" value="OTA08238.1"/>
    <property type="molecule type" value="Genomic_DNA"/>
</dbReference>
<evidence type="ECO:0000313" key="8">
    <source>
        <dbReference type="Proteomes" id="UP000219286"/>
    </source>
</evidence>
<evidence type="ECO:0000256" key="4">
    <source>
        <dbReference type="ARBA" id="ARBA00023136"/>
    </source>
</evidence>
<accession>A0A2H2ZRF3</accession>
<evidence type="ECO:0000256" key="3">
    <source>
        <dbReference type="ARBA" id="ARBA00022989"/>
    </source>
</evidence>
<keyword evidence="4 6" id="KW-0472">Membrane</keyword>
<evidence type="ECO:0000313" key="7">
    <source>
        <dbReference type="EMBL" id="OTA08238.1"/>
    </source>
</evidence>
<dbReference type="GO" id="GO:0071944">
    <property type="term" value="C:cell periphery"/>
    <property type="evidence" value="ECO:0007669"/>
    <property type="project" value="UniProtKB-ARBA"/>
</dbReference>
<keyword evidence="2 6" id="KW-0812">Transmembrane</keyword>
<evidence type="ECO:0000256" key="5">
    <source>
        <dbReference type="SAM" id="MobiDB-lite"/>
    </source>
</evidence>
<dbReference type="PANTHER" id="PTHR15549:SF6">
    <property type="entry name" value="MID2 DOMAIN-CONTAINING PROTEIN"/>
    <property type="match status" value="1"/>
</dbReference>
<gene>
    <name evidence="7" type="ORF">A9Z42_0091880</name>
</gene>
<reference evidence="7 8" key="1">
    <citation type="journal article" date="2015" name="Genome Announc.">
        <title>Genome sequence and annotation of Trichoderma parareesei, the ancestor of the cellulase producer Trichoderma reesei.</title>
        <authorList>
            <person name="Yang D."/>
            <person name="Pomraning K."/>
            <person name="Kopchinskiy A."/>
            <person name="Karimi Aghcheh R."/>
            <person name="Atanasova L."/>
            <person name="Chenthamara K."/>
            <person name="Baker S.E."/>
            <person name="Zhang R."/>
            <person name="Shen Q."/>
            <person name="Freitag M."/>
            <person name="Kubicek C.P."/>
            <person name="Druzhinina I.S."/>
        </authorList>
    </citation>
    <scope>NUCLEOTIDE SEQUENCE [LARGE SCALE GENOMIC DNA]</scope>
    <source>
        <strain evidence="7 8">CBS 125925</strain>
    </source>
</reference>
<evidence type="ECO:0000256" key="2">
    <source>
        <dbReference type="ARBA" id="ARBA00022692"/>
    </source>
</evidence>
<name>A0A2H2ZRF3_TRIPA</name>
<evidence type="ECO:0000256" key="1">
    <source>
        <dbReference type="ARBA" id="ARBA00004167"/>
    </source>
</evidence>
<proteinExistence type="predicted"/>
<comment type="caution">
    <text evidence="7">The sequence shown here is derived from an EMBL/GenBank/DDBJ whole genome shotgun (WGS) entry which is preliminary data.</text>
</comment>
<keyword evidence="3 6" id="KW-1133">Transmembrane helix</keyword>
<dbReference type="GO" id="GO:0016020">
    <property type="term" value="C:membrane"/>
    <property type="evidence" value="ECO:0007669"/>
    <property type="project" value="UniProtKB-SubCell"/>
</dbReference>
<feature type="transmembrane region" description="Helical" evidence="6">
    <location>
        <begin position="64"/>
        <end position="87"/>
    </location>
</feature>
<dbReference type="AlphaFoldDB" id="A0A2H2ZRF3"/>
<organism evidence="7 8">
    <name type="scientific">Trichoderma parareesei</name>
    <name type="common">Filamentous fungus</name>
    <dbReference type="NCBI Taxonomy" id="858221"/>
    <lineage>
        <taxon>Eukaryota</taxon>
        <taxon>Fungi</taxon>
        <taxon>Dikarya</taxon>
        <taxon>Ascomycota</taxon>
        <taxon>Pezizomycotina</taxon>
        <taxon>Sordariomycetes</taxon>
        <taxon>Hypocreomycetidae</taxon>
        <taxon>Hypocreales</taxon>
        <taxon>Hypocreaceae</taxon>
        <taxon>Trichoderma</taxon>
    </lineage>
</organism>
<keyword evidence="8" id="KW-1185">Reference proteome</keyword>
<protein>
    <recommendedName>
        <fullName evidence="9">Mid2 domain-containing protein</fullName>
    </recommendedName>
</protein>
<comment type="subcellular location">
    <subcellularLocation>
        <location evidence="1">Membrane</location>
        <topology evidence="1">Single-pass membrane protein</topology>
    </subcellularLocation>
</comment>
<dbReference type="Proteomes" id="UP000219286">
    <property type="component" value="Unassembled WGS sequence"/>
</dbReference>